<dbReference type="AlphaFoldDB" id="A0A9X1UYZ3"/>
<dbReference type="EMBL" id="JAJSON010000026">
    <property type="protein sequence ID" value="MCG9972997.1"/>
    <property type="molecule type" value="Genomic_DNA"/>
</dbReference>
<accession>A0A9X1UYZ3</accession>
<sequence length="59" mass="7453">MIDLDQETWIYLAVIAVFLAYFLWNSRRAKKLRKDRKNRNFRRRYFERKQENEAKSKLQ</sequence>
<dbReference type="RefSeq" id="WP_240100359.1">
    <property type="nucleotide sequence ID" value="NZ_JAJSON010000026.1"/>
</dbReference>
<evidence type="ECO:0000313" key="3">
    <source>
        <dbReference type="Proteomes" id="UP001139344"/>
    </source>
</evidence>
<gene>
    <name evidence="2" type="ORF">LU635_15205</name>
</gene>
<dbReference type="Proteomes" id="UP001139344">
    <property type="component" value="Unassembled WGS sequence"/>
</dbReference>
<feature type="transmembrane region" description="Helical" evidence="1">
    <location>
        <begin position="6"/>
        <end position="24"/>
    </location>
</feature>
<organism evidence="2 3">
    <name type="scientific">Christiangramia crocea</name>
    <dbReference type="NCBI Taxonomy" id="2904124"/>
    <lineage>
        <taxon>Bacteria</taxon>
        <taxon>Pseudomonadati</taxon>
        <taxon>Bacteroidota</taxon>
        <taxon>Flavobacteriia</taxon>
        <taxon>Flavobacteriales</taxon>
        <taxon>Flavobacteriaceae</taxon>
        <taxon>Christiangramia</taxon>
    </lineage>
</organism>
<comment type="caution">
    <text evidence="2">The sequence shown here is derived from an EMBL/GenBank/DDBJ whole genome shotgun (WGS) entry which is preliminary data.</text>
</comment>
<proteinExistence type="predicted"/>
<evidence type="ECO:0000313" key="2">
    <source>
        <dbReference type="EMBL" id="MCG9972997.1"/>
    </source>
</evidence>
<reference evidence="2" key="1">
    <citation type="submission" date="2021-12" db="EMBL/GenBank/DDBJ databases">
        <title>Description of Gramella crocea sp. nov., a new bacterium isolated from activated sludge.</title>
        <authorList>
            <person name="Zhang X."/>
        </authorList>
    </citation>
    <scope>NUCLEOTIDE SEQUENCE</scope>
    <source>
        <strain evidence="2">YB25</strain>
    </source>
</reference>
<keyword evidence="1" id="KW-0472">Membrane</keyword>
<keyword evidence="3" id="KW-1185">Reference proteome</keyword>
<protein>
    <submittedName>
        <fullName evidence="2">Uncharacterized protein</fullName>
    </submittedName>
</protein>
<name>A0A9X1UYZ3_9FLAO</name>
<keyword evidence="1" id="KW-0812">Transmembrane</keyword>
<keyword evidence="1" id="KW-1133">Transmembrane helix</keyword>
<evidence type="ECO:0000256" key="1">
    <source>
        <dbReference type="SAM" id="Phobius"/>
    </source>
</evidence>